<dbReference type="InterPro" id="IPR017871">
    <property type="entry name" value="ABC_transporter-like_CS"/>
</dbReference>
<comment type="similarity">
    <text evidence="1">Belongs to the ABC transporter superfamily.</text>
</comment>
<evidence type="ECO:0000256" key="1">
    <source>
        <dbReference type="ARBA" id="ARBA00005417"/>
    </source>
</evidence>
<evidence type="ECO:0000256" key="3">
    <source>
        <dbReference type="ARBA" id="ARBA00022741"/>
    </source>
</evidence>
<dbReference type="InterPro" id="IPR015856">
    <property type="entry name" value="ABC_transpr_CbiO/EcfA_su"/>
</dbReference>
<dbReference type="InterPro" id="IPR027417">
    <property type="entry name" value="P-loop_NTPase"/>
</dbReference>
<dbReference type="GO" id="GO:0042626">
    <property type="term" value="F:ATPase-coupled transmembrane transporter activity"/>
    <property type="evidence" value="ECO:0007669"/>
    <property type="project" value="TreeGrafter"/>
</dbReference>
<dbReference type="EMBL" id="LT630450">
    <property type="protein sequence ID" value="SFV72749.1"/>
    <property type="molecule type" value="Genomic_DNA"/>
</dbReference>
<dbReference type="OrthoDB" id="9809450at2"/>
<dbReference type="SUPFAM" id="SSF52540">
    <property type="entry name" value="P-loop containing nucleoside triphosphate hydrolases"/>
    <property type="match status" value="1"/>
</dbReference>
<reference evidence="7" key="1">
    <citation type="submission" date="2016-10" db="EMBL/GenBank/DDBJ databases">
        <authorList>
            <person name="Wegmann U."/>
        </authorList>
    </citation>
    <scope>NUCLEOTIDE SEQUENCE [LARGE SCALE GENOMIC DNA]</scope>
</reference>
<gene>
    <name evidence="6" type="ORF">DESPIGER_0880</name>
</gene>
<dbReference type="Proteomes" id="UP000186323">
    <property type="component" value="Chromosome I"/>
</dbReference>
<dbReference type="GO" id="GO:0016887">
    <property type="term" value="F:ATP hydrolysis activity"/>
    <property type="evidence" value="ECO:0007669"/>
    <property type="project" value="InterPro"/>
</dbReference>
<organism evidence="6 7">
    <name type="scientific">Desulfovibrio piger</name>
    <dbReference type="NCBI Taxonomy" id="901"/>
    <lineage>
        <taxon>Bacteria</taxon>
        <taxon>Pseudomonadati</taxon>
        <taxon>Thermodesulfobacteriota</taxon>
        <taxon>Desulfovibrionia</taxon>
        <taxon>Desulfovibrionales</taxon>
        <taxon>Desulfovibrionaceae</taxon>
        <taxon>Desulfovibrio</taxon>
    </lineage>
</organism>
<dbReference type="InterPro" id="IPR003593">
    <property type="entry name" value="AAA+_ATPase"/>
</dbReference>
<evidence type="ECO:0000256" key="2">
    <source>
        <dbReference type="ARBA" id="ARBA00022448"/>
    </source>
</evidence>
<keyword evidence="4" id="KW-0067">ATP-binding</keyword>
<keyword evidence="7" id="KW-1185">Reference proteome</keyword>
<evidence type="ECO:0000259" key="5">
    <source>
        <dbReference type="PROSITE" id="PS50893"/>
    </source>
</evidence>
<dbReference type="KEGG" id="dpg:DESPIGER_0880"/>
<proteinExistence type="inferred from homology"/>
<dbReference type="GO" id="GO:0043190">
    <property type="term" value="C:ATP-binding cassette (ABC) transporter complex"/>
    <property type="evidence" value="ECO:0007669"/>
    <property type="project" value="TreeGrafter"/>
</dbReference>
<dbReference type="PROSITE" id="PS00211">
    <property type="entry name" value="ABC_TRANSPORTER_1"/>
    <property type="match status" value="1"/>
</dbReference>
<dbReference type="PROSITE" id="PS50893">
    <property type="entry name" value="ABC_TRANSPORTER_2"/>
    <property type="match status" value="1"/>
</dbReference>
<sequence length="253" mass="28075">MGRSVNAEESIFSLEKVDVTYSGTRGQRRVLHDVSFTLAAGQRAGLYGPNGSGKTTLFRCITGLVRPGKGLVRFHGKALHDEKDFHALRCKVGFVLQHAEDQLFFPTVLEDVAFGPLNLGLSAAEAAEQARATLRRLGLAGFEQRLTHHLSGGERRLVALATVLAMEPEALLLDEPTNDLDQEARQRLIDILCDLPTARMVISHDWDFLSRVCGEYWTIREGHLLSCAPDVRHSHEHVHPLGGEPHWHLPITD</sequence>
<dbReference type="InterPro" id="IPR003439">
    <property type="entry name" value="ABC_transporter-like_ATP-bd"/>
</dbReference>
<dbReference type="AlphaFoldDB" id="A0A1K1LDI5"/>
<dbReference type="RefSeq" id="WP_072333578.1">
    <property type="nucleotide sequence ID" value="NZ_DBGALU010000005.1"/>
</dbReference>
<dbReference type="PANTHER" id="PTHR43553:SF24">
    <property type="entry name" value="ENERGY-COUPLING FACTOR TRANSPORTER ATP-BINDING PROTEIN ECFA1"/>
    <property type="match status" value="1"/>
</dbReference>
<name>A0A1K1LDI5_9BACT</name>
<dbReference type="GO" id="GO:0005524">
    <property type="term" value="F:ATP binding"/>
    <property type="evidence" value="ECO:0007669"/>
    <property type="project" value="UniProtKB-KW"/>
</dbReference>
<accession>A0A1K1LDI5</accession>
<feature type="domain" description="ABC transporter" evidence="5">
    <location>
        <begin position="14"/>
        <end position="246"/>
    </location>
</feature>
<keyword evidence="2" id="KW-0813">Transport</keyword>
<evidence type="ECO:0000313" key="6">
    <source>
        <dbReference type="EMBL" id="SFV72749.1"/>
    </source>
</evidence>
<dbReference type="SMART" id="SM00382">
    <property type="entry name" value="AAA"/>
    <property type="match status" value="1"/>
</dbReference>
<protein>
    <submittedName>
        <fullName evidence="6">ATPase component NikO of energizing module of nickel ECF transporter</fullName>
    </submittedName>
</protein>
<evidence type="ECO:0000256" key="4">
    <source>
        <dbReference type="ARBA" id="ARBA00022840"/>
    </source>
</evidence>
<dbReference type="CDD" id="cd03225">
    <property type="entry name" value="ABC_cobalt_CbiO_domain1"/>
    <property type="match status" value="1"/>
</dbReference>
<dbReference type="Pfam" id="PF00005">
    <property type="entry name" value="ABC_tran"/>
    <property type="match status" value="1"/>
</dbReference>
<dbReference type="InterPro" id="IPR050095">
    <property type="entry name" value="ECF_ABC_transporter_ATP-bd"/>
</dbReference>
<dbReference type="PANTHER" id="PTHR43553">
    <property type="entry name" value="HEAVY METAL TRANSPORTER"/>
    <property type="match status" value="1"/>
</dbReference>
<dbReference type="Gene3D" id="3.40.50.300">
    <property type="entry name" value="P-loop containing nucleotide triphosphate hydrolases"/>
    <property type="match status" value="1"/>
</dbReference>
<keyword evidence="3" id="KW-0547">Nucleotide-binding</keyword>
<evidence type="ECO:0000313" key="7">
    <source>
        <dbReference type="Proteomes" id="UP000186323"/>
    </source>
</evidence>